<evidence type="ECO:0000313" key="3">
    <source>
        <dbReference type="EMBL" id="CAL5136642.1"/>
    </source>
</evidence>
<dbReference type="InterPro" id="IPR001849">
    <property type="entry name" value="PH_domain"/>
</dbReference>
<dbReference type="SMART" id="SM00233">
    <property type="entry name" value="PH"/>
    <property type="match status" value="1"/>
</dbReference>
<dbReference type="SUPFAM" id="SSF50729">
    <property type="entry name" value="PH domain-like"/>
    <property type="match status" value="2"/>
</dbReference>
<dbReference type="GO" id="GO:0007229">
    <property type="term" value="P:integrin-mediated signaling pathway"/>
    <property type="evidence" value="ECO:0007669"/>
    <property type="project" value="InterPro"/>
</dbReference>
<dbReference type="Pfam" id="PF00373">
    <property type="entry name" value="FERM_M"/>
    <property type="match status" value="1"/>
</dbReference>
<dbReference type="InterPro" id="IPR035963">
    <property type="entry name" value="FERM_2"/>
</dbReference>
<dbReference type="SUPFAM" id="SSF47031">
    <property type="entry name" value="Second domain of FERM"/>
    <property type="match status" value="1"/>
</dbReference>
<dbReference type="AlphaFoldDB" id="A0AAV2TMI7"/>
<dbReference type="PANTHER" id="PTHR16160:SF13">
    <property type="entry name" value="FERMITIN 2-RELATED"/>
    <property type="match status" value="1"/>
</dbReference>
<dbReference type="InterPro" id="IPR019749">
    <property type="entry name" value="Band_41_domain"/>
</dbReference>
<dbReference type="InterPro" id="IPR011993">
    <property type="entry name" value="PH-like_dom_sf"/>
</dbReference>
<dbReference type="Gene3D" id="3.10.20.90">
    <property type="entry name" value="Phosphatidylinositol 3-kinase Catalytic Subunit, Chain A, domain 1"/>
    <property type="match status" value="1"/>
</dbReference>
<dbReference type="PANTHER" id="PTHR16160">
    <property type="entry name" value="FERMITIN 2-RELATED"/>
    <property type="match status" value="1"/>
</dbReference>
<dbReference type="InterPro" id="IPR014352">
    <property type="entry name" value="FERM/acyl-CoA-bd_prot_sf"/>
</dbReference>
<dbReference type="InterPro" id="IPR040790">
    <property type="entry name" value="Kindlin_2_N"/>
</dbReference>
<name>A0AAV2TMI7_CALDB</name>
<sequence length="895" mass="99452">MSNFSPYDPMTSGYRNGTTNGYGSNHVDTLNRMVVDGNYIDGSWELSVYVDDIGSDVKVRVLGELTLGGLMHRIVENVDLQQSWSDHAIWWVDRNVWLLHNRTTLDQYGIQSDAKLMFRRVHGDLQVILPSLAPVILRVSYAARVFSVVRSICQELNIRHPEELSLSFPITRAHLKSNRPLVTIRHGAKRTSVANSNDAMTKAKLATVIGPPYSPAGDGVPNSPYGTLHSATGTMMRLQSENSLDRDRLDSARYADCTFRRPAKTVFGDELLLKPKNLIQKARLNSGWLDSSRSLLEHGIEPPGAPQNTDAPVTPPILYLTFKFYSFYDLNPKYDAVRIHQLYEQARWSILSGQLECTEDEMVVFAAYQLQAELQSTAANQASYSMGLGDNVPPSHYATLGTIGTLGRPYVPHYGSLSGVKPSPEMSRRQLASPGFQYYGTGRNIGGGSLTRLPGSSSLIASANVVDGAGVSQTPNFSSRNGAGAGGAYDEVDELLAELEQSCGVAEEPSSAPFRSAQNNSTLASGGTLRSGIHAYDVPDTSEIPSLQDSLRVFKDRSRFLRRYKVYWVVNREAHLYLYKSKEEISHPLFVYSLRDCSVTPDVSTATQKYILKLSVLIDSVSIPDNDGTNALVGTPYPSPAIPHQRATREEVWLRFDSAEQYARWLAACRLGSRGKTLASRVAYEKEVDTILGILRLQVPGPTPAISASESVKFLGDLTDFCAERIIRKVRSKDYLRQRITEAHVNIRDVSLLDAKYKYIQAWQRLTNFGRSYFTVLFDRGSSIGINATSGGFFSSPTDQLVAICQGRFEIISPQSGDVIRAWNFSDLRSWNVNWDAGKVILDFRSGQLSFRPLCTNCKTIVEFIGGYVFLSQRNPEKSQECNERLFHRLTCATD</sequence>
<reference evidence="3" key="1">
    <citation type="submission" date="2024-06" db="EMBL/GenBank/DDBJ databases">
        <authorList>
            <person name="Liu X."/>
            <person name="Lenzi L."/>
            <person name="Haldenby T S."/>
            <person name="Uol C."/>
        </authorList>
    </citation>
    <scope>NUCLEOTIDE SEQUENCE</scope>
</reference>
<dbReference type="CDD" id="cd17095">
    <property type="entry name" value="FERM_F0_kindlins"/>
    <property type="match status" value="1"/>
</dbReference>
<organism evidence="3 4">
    <name type="scientific">Calicophoron daubneyi</name>
    <name type="common">Rumen fluke</name>
    <name type="synonym">Paramphistomum daubneyi</name>
    <dbReference type="NCBI Taxonomy" id="300641"/>
    <lineage>
        <taxon>Eukaryota</taxon>
        <taxon>Metazoa</taxon>
        <taxon>Spiralia</taxon>
        <taxon>Lophotrochozoa</taxon>
        <taxon>Platyhelminthes</taxon>
        <taxon>Trematoda</taxon>
        <taxon>Digenea</taxon>
        <taxon>Plagiorchiida</taxon>
        <taxon>Pronocephalata</taxon>
        <taxon>Paramphistomoidea</taxon>
        <taxon>Paramphistomidae</taxon>
        <taxon>Calicophoron</taxon>
    </lineage>
</organism>
<protein>
    <submittedName>
        <fullName evidence="3">Uncharacterized protein</fullName>
    </submittedName>
</protein>
<gene>
    <name evidence="3" type="ORF">CDAUBV1_LOCUS10767</name>
</gene>
<dbReference type="CDD" id="cd14473">
    <property type="entry name" value="FERM_B-lobe"/>
    <property type="match status" value="2"/>
</dbReference>
<dbReference type="Pfam" id="PF18124">
    <property type="entry name" value="Kindlin_2_N"/>
    <property type="match status" value="1"/>
</dbReference>
<evidence type="ECO:0000259" key="2">
    <source>
        <dbReference type="SMART" id="SM00295"/>
    </source>
</evidence>
<dbReference type="InterPro" id="IPR037843">
    <property type="entry name" value="Kindlin/fermitin"/>
</dbReference>
<dbReference type="GO" id="GO:0007160">
    <property type="term" value="P:cell-matrix adhesion"/>
    <property type="evidence" value="ECO:0007669"/>
    <property type="project" value="TreeGrafter"/>
</dbReference>
<dbReference type="EMBL" id="CAXLJL010000345">
    <property type="protein sequence ID" value="CAL5136642.1"/>
    <property type="molecule type" value="Genomic_DNA"/>
</dbReference>
<dbReference type="GO" id="GO:0005178">
    <property type="term" value="F:integrin binding"/>
    <property type="evidence" value="ECO:0007669"/>
    <property type="project" value="TreeGrafter"/>
</dbReference>
<accession>A0AAV2TMI7</accession>
<dbReference type="Proteomes" id="UP001497525">
    <property type="component" value="Unassembled WGS sequence"/>
</dbReference>
<dbReference type="Gene3D" id="2.30.29.30">
    <property type="entry name" value="Pleckstrin-homology domain (PH domain)/Phosphotyrosine-binding domain (PTB)"/>
    <property type="match status" value="2"/>
</dbReference>
<dbReference type="InterPro" id="IPR019748">
    <property type="entry name" value="FERM_central"/>
</dbReference>
<dbReference type="Gene3D" id="1.20.80.10">
    <property type="match status" value="1"/>
</dbReference>
<dbReference type="GO" id="GO:0030055">
    <property type="term" value="C:cell-substrate junction"/>
    <property type="evidence" value="ECO:0007669"/>
    <property type="project" value="TreeGrafter"/>
</dbReference>
<comment type="caution">
    <text evidence="3">The sequence shown here is derived from an EMBL/GenBank/DDBJ whole genome shotgun (WGS) entry which is preliminary data.</text>
</comment>
<dbReference type="SMART" id="SM00295">
    <property type="entry name" value="B41"/>
    <property type="match status" value="1"/>
</dbReference>
<feature type="domain" description="Band 4.1" evidence="2">
    <location>
        <begin position="119"/>
        <end position="774"/>
    </location>
</feature>
<feature type="domain" description="PH" evidence="1">
    <location>
        <begin position="545"/>
        <end position="676"/>
    </location>
</feature>
<evidence type="ECO:0000313" key="4">
    <source>
        <dbReference type="Proteomes" id="UP001497525"/>
    </source>
</evidence>
<evidence type="ECO:0000259" key="1">
    <source>
        <dbReference type="SMART" id="SM00233"/>
    </source>
</evidence>
<proteinExistence type="predicted"/>